<name>R4Z0Q4_9ACTN</name>
<sequence>MIALIDNLLTVFLILIFARIILSWFPPSGGVIDQIRELVGRATDWAMEPLRKVIPPVRVGSMALDLSPLILIIGIQILQGFLRGMGRV</sequence>
<dbReference type="OrthoDB" id="3216131at2"/>
<dbReference type="EMBL" id="CANL01000006">
    <property type="protein sequence ID" value="CCM62836.1"/>
    <property type="molecule type" value="Genomic_DNA"/>
</dbReference>
<feature type="transmembrane region" description="Helical" evidence="1">
    <location>
        <begin position="59"/>
        <end position="82"/>
    </location>
</feature>
<keyword evidence="3" id="KW-1185">Reference proteome</keyword>
<evidence type="ECO:0000313" key="2">
    <source>
        <dbReference type="EMBL" id="CCM62836.1"/>
    </source>
</evidence>
<gene>
    <name evidence="2" type="ORF">BN381_140001</name>
</gene>
<dbReference type="STRING" id="1229780.BN381_140001"/>
<accession>R4Z0Q4</accession>
<comment type="caution">
    <text evidence="2">The sequence shown here is derived from an EMBL/GenBank/DDBJ whole genome shotgun (WGS) entry which is preliminary data.</text>
</comment>
<keyword evidence="1" id="KW-0812">Transmembrane</keyword>
<protein>
    <recommendedName>
        <fullName evidence="4">YggT family protein</fullName>
    </recommendedName>
</protein>
<dbReference type="InterPro" id="IPR003425">
    <property type="entry name" value="CCB3/YggT"/>
</dbReference>
<organism evidence="2 3">
    <name type="scientific">Candidatus Neomicrothrix parvicella RN1</name>
    <dbReference type="NCBI Taxonomy" id="1229780"/>
    <lineage>
        <taxon>Bacteria</taxon>
        <taxon>Bacillati</taxon>
        <taxon>Actinomycetota</taxon>
        <taxon>Acidimicrobiia</taxon>
        <taxon>Acidimicrobiales</taxon>
        <taxon>Microthrixaceae</taxon>
        <taxon>Candidatus Neomicrothrix</taxon>
    </lineage>
</organism>
<evidence type="ECO:0000313" key="3">
    <source>
        <dbReference type="Proteomes" id="UP000018291"/>
    </source>
</evidence>
<dbReference type="RefSeq" id="WP_012224635.1">
    <property type="nucleotide sequence ID" value="NZ_HG422565.1"/>
</dbReference>
<keyword evidence="1" id="KW-1133">Transmembrane helix</keyword>
<dbReference type="AlphaFoldDB" id="R4Z0Q4"/>
<dbReference type="GO" id="GO:0016020">
    <property type="term" value="C:membrane"/>
    <property type="evidence" value="ECO:0007669"/>
    <property type="project" value="InterPro"/>
</dbReference>
<evidence type="ECO:0008006" key="4">
    <source>
        <dbReference type="Google" id="ProtNLM"/>
    </source>
</evidence>
<reference evidence="2 3" key="1">
    <citation type="journal article" date="2013" name="ISME J.">
        <title>Metabolic model for the filamentous 'Candidatus Microthrix parvicella' based on genomic and metagenomic analyses.</title>
        <authorList>
            <person name="Jon McIlroy S."/>
            <person name="Kristiansen R."/>
            <person name="Albertsen M."/>
            <person name="Michael Karst S."/>
            <person name="Rossetti S."/>
            <person name="Lund Nielsen J."/>
            <person name="Tandoi V."/>
            <person name="James Seviour R."/>
            <person name="Nielsen P.H."/>
        </authorList>
    </citation>
    <scope>NUCLEOTIDE SEQUENCE [LARGE SCALE GENOMIC DNA]</scope>
    <source>
        <strain evidence="2 3">RN1</strain>
    </source>
</reference>
<feature type="transmembrane region" description="Helical" evidence="1">
    <location>
        <begin position="7"/>
        <end position="25"/>
    </location>
</feature>
<dbReference type="HOGENOM" id="CLU_136788_5_2_11"/>
<proteinExistence type="predicted"/>
<evidence type="ECO:0000256" key="1">
    <source>
        <dbReference type="SAM" id="Phobius"/>
    </source>
</evidence>
<dbReference type="Proteomes" id="UP000018291">
    <property type="component" value="Unassembled WGS sequence"/>
</dbReference>
<dbReference type="Pfam" id="PF02325">
    <property type="entry name" value="CCB3_YggT"/>
    <property type="match status" value="1"/>
</dbReference>
<keyword evidence="1" id="KW-0472">Membrane</keyword>